<evidence type="ECO:0000256" key="7">
    <source>
        <dbReference type="SAM" id="Phobius"/>
    </source>
</evidence>
<feature type="transmembrane region" description="Helical" evidence="7">
    <location>
        <begin position="176"/>
        <end position="195"/>
    </location>
</feature>
<evidence type="ECO:0000256" key="1">
    <source>
        <dbReference type="ARBA" id="ARBA00004651"/>
    </source>
</evidence>
<evidence type="ECO:0000259" key="8">
    <source>
        <dbReference type="Pfam" id="PF00892"/>
    </source>
</evidence>
<dbReference type="InterPro" id="IPR000620">
    <property type="entry name" value="EamA_dom"/>
</dbReference>
<organism evidence="9 10">
    <name type="scientific">Liquorilactobacillus hordei</name>
    <dbReference type="NCBI Taxonomy" id="468911"/>
    <lineage>
        <taxon>Bacteria</taxon>
        <taxon>Bacillati</taxon>
        <taxon>Bacillota</taxon>
        <taxon>Bacilli</taxon>
        <taxon>Lactobacillales</taxon>
        <taxon>Lactobacillaceae</taxon>
        <taxon>Liquorilactobacillus</taxon>
    </lineage>
</organism>
<feature type="domain" description="EamA" evidence="8">
    <location>
        <begin position="147"/>
        <end position="282"/>
    </location>
</feature>
<evidence type="ECO:0000313" key="10">
    <source>
        <dbReference type="Proteomes" id="UP000314960"/>
    </source>
</evidence>
<feature type="transmembrane region" description="Helical" evidence="7">
    <location>
        <begin position="119"/>
        <end position="139"/>
    </location>
</feature>
<feature type="transmembrane region" description="Helical" evidence="7">
    <location>
        <begin position="94"/>
        <end position="112"/>
    </location>
</feature>
<gene>
    <name evidence="9" type="ORF">BSQ49_05935</name>
</gene>
<feature type="transmembrane region" description="Helical" evidence="7">
    <location>
        <begin position="7"/>
        <end position="24"/>
    </location>
</feature>
<dbReference type="Pfam" id="PF00892">
    <property type="entry name" value="EamA"/>
    <property type="match status" value="2"/>
</dbReference>
<evidence type="ECO:0000256" key="6">
    <source>
        <dbReference type="ARBA" id="ARBA00023136"/>
    </source>
</evidence>
<dbReference type="InterPro" id="IPR051258">
    <property type="entry name" value="Diverse_Substrate_Transporter"/>
</dbReference>
<evidence type="ECO:0000256" key="5">
    <source>
        <dbReference type="ARBA" id="ARBA00022989"/>
    </source>
</evidence>
<sequence>MKKWQANLILLLTAIIWGSSYILIKMALKGNMPSGVINTLRGAIFAGLIYIFFRKRLHKLTKKDLRIGVFAGIINFLGYQLQALGLKFTTPSNSAFLTATYIVMIPFVLWIFNKDFPKYKSILAIIICFLGTLFLTGTINTGFSFHIGDSLTLLAAFFYALQIVYFSDKVADVDPFVISFLLGIVQVIASGLWSLSFEFSSYSSINWSSALIPVIVLGVLASFGGQTLQVIGQKYTDATSSGIILMTESLFGSLFSVTLGFEELSYNLLIGGTLIIVSILVMEINIRQIVFQKKWRNFRKD</sequence>
<feature type="transmembrane region" description="Helical" evidence="7">
    <location>
        <begin position="207"/>
        <end position="231"/>
    </location>
</feature>
<dbReference type="AlphaFoldDB" id="A0A3S6QRZ0"/>
<dbReference type="PANTHER" id="PTHR42920">
    <property type="entry name" value="OS03G0707200 PROTEIN-RELATED"/>
    <property type="match status" value="1"/>
</dbReference>
<evidence type="ECO:0000256" key="3">
    <source>
        <dbReference type="ARBA" id="ARBA00022475"/>
    </source>
</evidence>
<evidence type="ECO:0000256" key="2">
    <source>
        <dbReference type="ARBA" id="ARBA00007362"/>
    </source>
</evidence>
<dbReference type="EMBL" id="CP018176">
    <property type="protein sequence ID" value="AUJ30872.1"/>
    <property type="molecule type" value="Genomic_DNA"/>
</dbReference>
<keyword evidence="4 7" id="KW-0812">Transmembrane</keyword>
<dbReference type="SUPFAM" id="SSF103481">
    <property type="entry name" value="Multidrug resistance efflux transporter EmrE"/>
    <property type="match status" value="2"/>
</dbReference>
<dbReference type="GO" id="GO:0005886">
    <property type="term" value="C:plasma membrane"/>
    <property type="evidence" value="ECO:0007669"/>
    <property type="project" value="UniProtKB-SubCell"/>
</dbReference>
<feature type="transmembrane region" description="Helical" evidence="7">
    <location>
        <begin position="145"/>
        <end position="164"/>
    </location>
</feature>
<accession>A0A3S6QRZ0</accession>
<dbReference type="Proteomes" id="UP000314960">
    <property type="component" value="Chromosome"/>
</dbReference>
<evidence type="ECO:0000313" key="9">
    <source>
        <dbReference type="EMBL" id="AUJ30872.1"/>
    </source>
</evidence>
<dbReference type="KEGG" id="lhw:BSQ49_05935"/>
<dbReference type="InterPro" id="IPR037185">
    <property type="entry name" value="EmrE-like"/>
</dbReference>
<feature type="transmembrane region" description="Helical" evidence="7">
    <location>
        <begin position="36"/>
        <end position="53"/>
    </location>
</feature>
<evidence type="ECO:0000256" key="4">
    <source>
        <dbReference type="ARBA" id="ARBA00022692"/>
    </source>
</evidence>
<comment type="similarity">
    <text evidence="2">Belongs to the EamA transporter family.</text>
</comment>
<comment type="subcellular location">
    <subcellularLocation>
        <location evidence="1">Cell membrane</location>
        <topology evidence="1">Multi-pass membrane protein</topology>
    </subcellularLocation>
</comment>
<reference evidence="9 10" key="1">
    <citation type="submission" date="2016-11" db="EMBL/GenBank/DDBJ databases">
        <title>Interaction between Lactobacillus species and yeast in water kefir.</title>
        <authorList>
            <person name="Behr J."/>
            <person name="Xu D."/>
            <person name="Vogel R.F."/>
        </authorList>
    </citation>
    <scope>NUCLEOTIDE SEQUENCE [LARGE SCALE GENOMIC DNA]</scope>
    <source>
        <strain evidence="9 10">TMW 1.1822</strain>
    </source>
</reference>
<proteinExistence type="inferred from homology"/>
<name>A0A3S6QRZ0_9LACO</name>
<feature type="transmembrane region" description="Helical" evidence="7">
    <location>
        <begin position="243"/>
        <end position="261"/>
    </location>
</feature>
<dbReference type="PANTHER" id="PTHR42920:SF5">
    <property type="entry name" value="EAMA DOMAIN-CONTAINING PROTEIN"/>
    <property type="match status" value="1"/>
</dbReference>
<keyword evidence="3" id="KW-1003">Cell membrane</keyword>
<feature type="transmembrane region" description="Helical" evidence="7">
    <location>
        <begin position="65"/>
        <end position="82"/>
    </location>
</feature>
<keyword evidence="5 7" id="KW-1133">Transmembrane helix</keyword>
<feature type="transmembrane region" description="Helical" evidence="7">
    <location>
        <begin position="267"/>
        <end position="286"/>
    </location>
</feature>
<feature type="domain" description="EamA" evidence="8">
    <location>
        <begin position="7"/>
        <end position="136"/>
    </location>
</feature>
<protein>
    <submittedName>
        <fullName evidence="9">EamA family transporter</fullName>
    </submittedName>
</protein>
<keyword evidence="6 7" id="KW-0472">Membrane</keyword>